<reference evidence="2" key="1">
    <citation type="journal article" date="2012" name="Proc. Natl. Acad. Sci. U.S.A.">
        <title>Antigenic diversity is generated by distinct evolutionary mechanisms in African trypanosome species.</title>
        <authorList>
            <person name="Jackson A.P."/>
            <person name="Berry A."/>
            <person name="Aslett M."/>
            <person name="Allison H.C."/>
            <person name="Burton P."/>
            <person name="Vavrova-Anderson J."/>
            <person name="Brown R."/>
            <person name="Browne H."/>
            <person name="Corton N."/>
            <person name="Hauser H."/>
            <person name="Gamble J."/>
            <person name="Gilderthorp R."/>
            <person name="Marcello L."/>
            <person name="McQuillan J."/>
            <person name="Otto T.D."/>
            <person name="Quail M.A."/>
            <person name="Sanders M.J."/>
            <person name="van Tonder A."/>
            <person name="Ginger M.L."/>
            <person name="Field M.C."/>
            <person name="Barry J.D."/>
            <person name="Hertz-Fowler C."/>
            <person name="Berriman M."/>
        </authorList>
    </citation>
    <scope>NUCLEOTIDE SEQUENCE</scope>
    <source>
        <strain evidence="2">Y486</strain>
    </source>
</reference>
<feature type="region of interest" description="Disordered" evidence="1">
    <location>
        <begin position="747"/>
        <end position="776"/>
    </location>
</feature>
<dbReference type="EMBL" id="HE573026">
    <property type="protein sequence ID" value="CCC52507.1"/>
    <property type="molecule type" value="Genomic_DNA"/>
</dbReference>
<name>G0U4Z2_TRYVY</name>
<evidence type="ECO:0000313" key="2">
    <source>
        <dbReference type="EMBL" id="CCC52507.1"/>
    </source>
</evidence>
<evidence type="ECO:0000256" key="1">
    <source>
        <dbReference type="SAM" id="MobiDB-lite"/>
    </source>
</evidence>
<accession>G0U4Z2</accession>
<gene>
    <name evidence="2" type="ORF">TVY486_1015490</name>
</gene>
<organism evidence="2">
    <name type="scientific">Trypanosoma vivax (strain Y486)</name>
    <dbReference type="NCBI Taxonomy" id="1055687"/>
    <lineage>
        <taxon>Eukaryota</taxon>
        <taxon>Discoba</taxon>
        <taxon>Euglenozoa</taxon>
        <taxon>Kinetoplastea</taxon>
        <taxon>Metakinetoplastina</taxon>
        <taxon>Trypanosomatida</taxon>
        <taxon>Trypanosomatidae</taxon>
        <taxon>Trypanosoma</taxon>
        <taxon>Duttonella</taxon>
    </lineage>
</organism>
<dbReference type="VEuPathDB" id="TriTrypDB:TvY486_1015490"/>
<dbReference type="AlphaFoldDB" id="G0U4Z2"/>
<proteinExistence type="predicted"/>
<protein>
    <submittedName>
        <fullName evidence="2">Uncharacterized protein</fullName>
    </submittedName>
</protein>
<sequence length="776" mass="86181">MRRPCMAVLECFTAVKHGRSYRSPLGGGYFEEPLPPSFGYSPAKGSISTLNMRASALRAKKRKQRRKLQAPLSAGTLKARLQQQPGNVGGACSFVSSEAQDCGEASHASQPDTAFQEMKDISAHSAVRRSPVVSSTELVLDKNEDVGHEITRVGSTVLGTDLDQLERDMMRDYHQRGKDLPRFGDMYAEFGAPLGKTVEVAVANTEGCSHAAALSRHVKVTSHPNKYHSCANLFQSHEAQVVTEENEMEIQPEEANPHFPVAVGAQEGSFQIESNEAGSGCVKSELPAAVSCNDGSTSQTAEKPHDAYWPRAADTRILQLRDTSYWGDVGNRDKLQQLIDHASEGYTHEMLAEGSVDTCEVGYSTGRVRKETFLYFQAHPINEMIQESFVRVRSIVPSDGSAEVSFPVGDPDTDVDIPVSQARRMAREMGLDLIRVGALHTQISDRRVVALCTIADHREHMRDMVRFKIKKLGVQAPPTKECIEVPFRGGTHPHAIRFKSIGIAKHILHGHVVRINVTDFGTPREGFPVFQSILDEVMKQTLRLHAFHSAGTVRANYNEIYCYLYPSTGRSPKTTVIHPSQEHIDAVRDRRILEQEREIYFDDLEDKKTARERLSYIQKLQNGTAWADKDEGLSLQRQRDIKLMLGYLPKGNRELYAARGDVNVPAPFRASHPTSVEKWTHPPETNLEQAARGAATLGKRLSMTVSEMHDQQETSENPTTLDHFYYRLQGSALEAGELKEALGLKGNRKKVPRSSPGWATLGMPKNPPVEPGYATK</sequence>